<accession>A0A542XSR5</accession>
<evidence type="ECO:0000313" key="2">
    <source>
        <dbReference type="EMBL" id="GIM86724.1"/>
    </source>
</evidence>
<keyword evidence="5" id="KW-1185">Reference proteome</keyword>
<evidence type="ECO:0000313" key="3">
    <source>
        <dbReference type="EMBL" id="TQL38693.1"/>
    </source>
</evidence>
<reference evidence="2 5" key="2">
    <citation type="submission" date="2021-03" db="EMBL/GenBank/DDBJ databases">
        <title>Whole genome shotgun sequence of Salinispora arenicola NBRC 105043.</title>
        <authorList>
            <person name="Komaki H."/>
            <person name="Tamura T."/>
        </authorList>
    </citation>
    <scope>NUCLEOTIDE SEQUENCE [LARGE SCALE GENOMIC DNA]</scope>
    <source>
        <strain evidence="2 5">NBRC 105043</strain>
    </source>
</reference>
<reference evidence="3 4" key="1">
    <citation type="submission" date="2019-06" db="EMBL/GenBank/DDBJ databases">
        <title>Sequencing the genomes of 1000 actinobacteria strains.</title>
        <authorList>
            <person name="Klenk H.-P."/>
        </authorList>
    </citation>
    <scope>NUCLEOTIDE SEQUENCE [LARGE SCALE GENOMIC DNA]</scope>
    <source>
        <strain evidence="3 4">DSM 44819</strain>
    </source>
</reference>
<feature type="transmembrane region" description="Helical" evidence="1">
    <location>
        <begin position="164"/>
        <end position="186"/>
    </location>
</feature>
<dbReference type="EMBL" id="BOQM01000027">
    <property type="protein sequence ID" value="GIM86724.1"/>
    <property type="molecule type" value="Genomic_DNA"/>
</dbReference>
<dbReference type="InterPro" id="IPR021315">
    <property type="entry name" value="Gap/Sap"/>
</dbReference>
<feature type="transmembrane region" description="Helical" evidence="1">
    <location>
        <begin position="127"/>
        <end position="158"/>
    </location>
</feature>
<keyword evidence="1" id="KW-1133">Transmembrane helix</keyword>
<dbReference type="RefSeq" id="WP_016812356.1">
    <property type="nucleotide sequence ID" value="NZ_BOQM01000027.1"/>
</dbReference>
<feature type="transmembrane region" description="Helical" evidence="1">
    <location>
        <begin position="79"/>
        <end position="96"/>
    </location>
</feature>
<feature type="transmembrane region" description="Helical" evidence="1">
    <location>
        <begin position="207"/>
        <end position="224"/>
    </location>
</feature>
<organism evidence="3 4">
    <name type="scientific">Salinispora arenicola</name>
    <dbReference type="NCBI Taxonomy" id="168697"/>
    <lineage>
        <taxon>Bacteria</taxon>
        <taxon>Bacillati</taxon>
        <taxon>Actinomycetota</taxon>
        <taxon>Actinomycetes</taxon>
        <taxon>Micromonosporales</taxon>
        <taxon>Micromonosporaceae</taxon>
        <taxon>Salinispora</taxon>
    </lineage>
</organism>
<feature type="transmembrane region" description="Helical" evidence="1">
    <location>
        <begin position="41"/>
        <end position="67"/>
    </location>
</feature>
<evidence type="ECO:0000313" key="4">
    <source>
        <dbReference type="Proteomes" id="UP000315983"/>
    </source>
</evidence>
<proteinExistence type="predicted"/>
<name>A0A542XSR5_SALAC</name>
<dbReference type="Proteomes" id="UP000677457">
    <property type="component" value="Unassembled WGS sequence"/>
</dbReference>
<feature type="transmembrane region" description="Helical" evidence="1">
    <location>
        <begin position="6"/>
        <end position="29"/>
    </location>
</feature>
<comment type="caution">
    <text evidence="3">The sequence shown here is derived from an EMBL/GenBank/DDBJ whole genome shotgun (WGS) entry which is preliminary data.</text>
</comment>
<evidence type="ECO:0000256" key="1">
    <source>
        <dbReference type="SAM" id="Phobius"/>
    </source>
</evidence>
<evidence type="ECO:0000313" key="5">
    <source>
        <dbReference type="Proteomes" id="UP000677457"/>
    </source>
</evidence>
<dbReference type="EMBL" id="VFOL01000001">
    <property type="protein sequence ID" value="TQL38693.1"/>
    <property type="molecule type" value="Genomic_DNA"/>
</dbReference>
<sequence length="240" mass="25421">MDAALIGSLVVLAVIDSTSFGTLLIPIWMMLAPGRLQPARLLVYLATVAVFYLVIGVVLLFGAAVFLDDLRPALESRPFQVAQLVFGIGLLGFALVTGRRRPTGDTEPGRLVRWRERAMTGQASSKALIGLALAAVTLEAATMLPYLAAIGLLGAAALTLPARIAILAGYCVVMILPALVLLAARLGVAERVQPMLVAVNRWMARNAANTTAWVVGILGFLFASDAARQLELFEALSKAI</sequence>
<keyword evidence="1" id="KW-0472">Membrane</keyword>
<dbReference type="Proteomes" id="UP000315983">
    <property type="component" value="Unassembled WGS sequence"/>
</dbReference>
<keyword evidence="1" id="KW-0812">Transmembrane</keyword>
<dbReference type="AlphaFoldDB" id="A0A542XSR5"/>
<dbReference type="Pfam" id="PF11139">
    <property type="entry name" value="SfLAP"/>
    <property type="match status" value="1"/>
</dbReference>
<dbReference type="GeneID" id="93773067"/>
<gene>
    <name evidence="3" type="ORF">FB564_3897</name>
    <name evidence="2" type="ORF">Sar04_34600</name>
</gene>
<protein>
    <submittedName>
        <fullName evidence="3">Sap-like sulfolipid-1-addressing protein</fullName>
    </submittedName>
</protein>